<feature type="compositionally biased region" description="Acidic residues" evidence="3">
    <location>
        <begin position="168"/>
        <end position="195"/>
    </location>
</feature>
<dbReference type="Gene3D" id="3.30.70.330">
    <property type="match status" value="1"/>
</dbReference>
<keyword evidence="1 2" id="KW-0694">RNA-binding</keyword>
<name>A0AA39CEH7_9EURO</name>
<dbReference type="InterPro" id="IPR045164">
    <property type="entry name" value="RBM41/RNPC3"/>
</dbReference>
<evidence type="ECO:0000256" key="1">
    <source>
        <dbReference type="ARBA" id="ARBA00022884"/>
    </source>
</evidence>
<dbReference type="PROSITE" id="PS50102">
    <property type="entry name" value="RRM"/>
    <property type="match status" value="1"/>
</dbReference>
<dbReference type="InterPro" id="IPR035979">
    <property type="entry name" value="RBD_domain_sf"/>
</dbReference>
<evidence type="ECO:0000256" key="3">
    <source>
        <dbReference type="SAM" id="MobiDB-lite"/>
    </source>
</evidence>
<dbReference type="SUPFAM" id="SSF54928">
    <property type="entry name" value="RNA-binding domain, RBD"/>
    <property type="match status" value="1"/>
</dbReference>
<comment type="caution">
    <text evidence="5">The sequence shown here is derived from an EMBL/GenBank/DDBJ whole genome shotgun (WGS) entry which is preliminary data.</text>
</comment>
<dbReference type="InterPro" id="IPR012677">
    <property type="entry name" value="Nucleotide-bd_a/b_plait_sf"/>
</dbReference>
<reference evidence="5" key="1">
    <citation type="submission" date="2022-10" db="EMBL/GenBank/DDBJ databases">
        <title>Culturing micro-colonial fungi from biological soil crusts in the Mojave desert and describing Neophaeococcomyces mojavensis, and introducing the new genera and species Taxawa tesnikishii.</title>
        <authorList>
            <person name="Kurbessoian T."/>
            <person name="Stajich J.E."/>
        </authorList>
    </citation>
    <scope>NUCLEOTIDE SEQUENCE</scope>
    <source>
        <strain evidence="5">TK_41</strain>
    </source>
</reference>
<feature type="compositionally biased region" description="Basic and acidic residues" evidence="3">
    <location>
        <begin position="157"/>
        <end position="167"/>
    </location>
</feature>
<sequence>MAAATSKESRNAGNPNQTLFVKNLPEKINKTELKRALYMLFSTYGPVLDIVTGRVGAKGQHMRGQAHIVFRDIQTSTQAMRALQGFDFFGKEMAIVYGKGQSSIIPKLRGTFEPPTTAAAAPQQTDLQKSIFNAPPAGISTRPAENGQKQPEAAGDTEPHGTKRPREEAEEEDDDNEVEMEEDEDDASMDEDDED</sequence>
<accession>A0AA39CEH7</accession>
<dbReference type="FunFam" id="3.30.70.330:FF:000039">
    <property type="entry name" value="U1 small nuclear ribonucleoprotein A"/>
    <property type="match status" value="1"/>
</dbReference>
<protein>
    <recommendedName>
        <fullName evidence="4">RRM domain-containing protein</fullName>
    </recommendedName>
</protein>
<gene>
    <name evidence="5" type="ORF">H2200_010602</name>
</gene>
<dbReference type="GO" id="GO:0000398">
    <property type="term" value="P:mRNA splicing, via spliceosome"/>
    <property type="evidence" value="ECO:0007669"/>
    <property type="project" value="TreeGrafter"/>
</dbReference>
<feature type="region of interest" description="Disordered" evidence="3">
    <location>
        <begin position="133"/>
        <end position="195"/>
    </location>
</feature>
<dbReference type="GO" id="GO:0097157">
    <property type="term" value="F:pre-mRNA intronic binding"/>
    <property type="evidence" value="ECO:0007669"/>
    <property type="project" value="TreeGrafter"/>
</dbReference>
<keyword evidence="6" id="KW-1185">Reference proteome</keyword>
<dbReference type="GO" id="GO:0030626">
    <property type="term" value="F:U12 snRNA binding"/>
    <property type="evidence" value="ECO:0007669"/>
    <property type="project" value="TreeGrafter"/>
</dbReference>
<evidence type="ECO:0000256" key="2">
    <source>
        <dbReference type="PROSITE-ProRule" id="PRU00176"/>
    </source>
</evidence>
<evidence type="ECO:0000259" key="4">
    <source>
        <dbReference type="PROSITE" id="PS50102"/>
    </source>
</evidence>
<feature type="domain" description="RRM" evidence="4">
    <location>
        <begin position="17"/>
        <end position="100"/>
    </location>
</feature>
<dbReference type="Pfam" id="PF00076">
    <property type="entry name" value="RRM_1"/>
    <property type="match status" value="1"/>
</dbReference>
<dbReference type="SMART" id="SM00360">
    <property type="entry name" value="RRM"/>
    <property type="match status" value="1"/>
</dbReference>
<dbReference type="PANTHER" id="PTHR16105">
    <property type="entry name" value="RNA-BINDING REGION-CONTAINING PROTEIN 3"/>
    <property type="match status" value="1"/>
</dbReference>
<dbReference type="InterPro" id="IPR000504">
    <property type="entry name" value="RRM_dom"/>
</dbReference>
<dbReference type="Proteomes" id="UP001172673">
    <property type="component" value="Unassembled WGS sequence"/>
</dbReference>
<organism evidence="5 6">
    <name type="scientific">Cladophialophora chaetospira</name>
    <dbReference type="NCBI Taxonomy" id="386627"/>
    <lineage>
        <taxon>Eukaryota</taxon>
        <taxon>Fungi</taxon>
        <taxon>Dikarya</taxon>
        <taxon>Ascomycota</taxon>
        <taxon>Pezizomycotina</taxon>
        <taxon>Eurotiomycetes</taxon>
        <taxon>Chaetothyriomycetidae</taxon>
        <taxon>Chaetothyriales</taxon>
        <taxon>Herpotrichiellaceae</taxon>
        <taxon>Cladophialophora</taxon>
    </lineage>
</organism>
<evidence type="ECO:0000313" key="5">
    <source>
        <dbReference type="EMBL" id="KAJ9605212.1"/>
    </source>
</evidence>
<dbReference type="AlphaFoldDB" id="A0AA39CEH7"/>
<dbReference type="EMBL" id="JAPDRK010000017">
    <property type="protein sequence ID" value="KAJ9605212.1"/>
    <property type="molecule type" value="Genomic_DNA"/>
</dbReference>
<dbReference type="PANTHER" id="PTHR16105:SF0">
    <property type="entry name" value="RNA-BINDING REGION-CONTAINING PROTEIN 3"/>
    <property type="match status" value="1"/>
</dbReference>
<dbReference type="CDD" id="cd12246">
    <property type="entry name" value="RRM1_U1A_like"/>
    <property type="match status" value="1"/>
</dbReference>
<evidence type="ECO:0000313" key="6">
    <source>
        <dbReference type="Proteomes" id="UP001172673"/>
    </source>
</evidence>
<proteinExistence type="predicted"/>